<dbReference type="Pfam" id="PF07814">
    <property type="entry name" value="WAPL"/>
    <property type="match status" value="1"/>
</dbReference>
<comment type="similarity">
    <text evidence="1">Belongs to the WAPL family.</text>
</comment>
<dbReference type="InterPro" id="IPR039874">
    <property type="entry name" value="WAPL"/>
</dbReference>
<dbReference type="Proteomes" id="UP001190926">
    <property type="component" value="Unassembled WGS sequence"/>
</dbReference>
<dbReference type="Gene3D" id="1.25.10.10">
    <property type="entry name" value="Leucine-rich Repeat Variant"/>
    <property type="match status" value="2"/>
</dbReference>
<dbReference type="PANTHER" id="PTHR22100:SF13">
    <property type="entry name" value="WINGS APART-LIKE PROTEIN HOMOLOG"/>
    <property type="match status" value="1"/>
</dbReference>
<reference evidence="3 4" key="1">
    <citation type="journal article" date="2021" name="Nat. Commun.">
        <title>Incipient diploidization of the medicinal plant Perilla within 10,000 years.</title>
        <authorList>
            <person name="Zhang Y."/>
            <person name="Shen Q."/>
            <person name="Leng L."/>
            <person name="Zhang D."/>
            <person name="Chen S."/>
            <person name="Shi Y."/>
            <person name="Ning Z."/>
            <person name="Chen S."/>
        </authorList>
    </citation>
    <scope>NUCLEOTIDE SEQUENCE [LARGE SCALE GENOMIC DNA]</scope>
    <source>
        <strain evidence="4">cv. PC099</strain>
    </source>
</reference>
<evidence type="ECO:0000259" key="2">
    <source>
        <dbReference type="Pfam" id="PF07814"/>
    </source>
</evidence>
<dbReference type="InterPro" id="IPR011989">
    <property type="entry name" value="ARM-like"/>
</dbReference>
<organism evidence="3 4">
    <name type="scientific">Perilla frutescens var. hirtella</name>
    <name type="common">Perilla citriodora</name>
    <name type="synonym">Perilla setoyensis</name>
    <dbReference type="NCBI Taxonomy" id="608512"/>
    <lineage>
        <taxon>Eukaryota</taxon>
        <taxon>Viridiplantae</taxon>
        <taxon>Streptophyta</taxon>
        <taxon>Embryophyta</taxon>
        <taxon>Tracheophyta</taxon>
        <taxon>Spermatophyta</taxon>
        <taxon>Magnoliopsida</taxon>
        <taxon>eudicotyledons</taxon>
        <taxon>Gunneridae</taxon>
        <taxon>Pentapetalae</taxon>
        <taxon>asterids</taxon>
        <taxon>lamiids</taxon>
        <taxon>Lamiales</taxon>
        <taxon>Lamiaceae</taxon>
        <taxon>Nepetoideae</taxon>
        <taxon>Elsholtzieae</taxon>
        <taxon>Perilla</taxon>
    </lineage>
</organism>
<proteinExistence type="inferred from homology"/>
<evidence type="ECO:0000313" key="3">
    <source>
        <dbReference type="EMBL" id="KAH6829051.1"/>
    </source>
</evidence>
<dbReference type="PANTHER" id="PTHR22100">
    <property type="entry name" value="WINGS APART-LIKE PROTEIN HOMOLOG"/>
    <property type="match status" value="1"/>
</dbReference>
<keyword evidence="4" id="KW-1185">Reference proteome</keyword>
<dbReference type="InterPro" id="IPR022771">
    <property type="entry name" value="WAPL_C"/>
</dbReference>
<gene>
    <name evidence="3" type="ORF">C2S53_013199</name>
</gene>
<name>A0AAD4J8A2_PERFH</name>
<evidence type="ECO:0000313" key="4">
    <source>
        <dbReference type="Proteomes" id="UP001190926"/>
    </source>
</evidence>
<comment type="caution">
    <text evidence="3">The sequence shown here is derived from an EMBL/GenBank/DDBJ whole genome shotgun (WGS) entry which is preliminary data.</text>
</comment>
<dbReference type="FunFam" id="1.25.10.10:FF:000519">
    <property type="entry name" value="WAPL (Wings apart-like protein regulation of heterochromatin) protein"/>
    <property type="match status" value="1"/>
</dbReference>
<feature type="domain" description="Wings apart-like protein C-terminal" evidence="2">
    <location>
        <begin position="220"/>
        <end position="837"/>
    </location>
</feature>
<evidence type="ECO:0000256" key="1">
    <source>
        <dbReference type="ARBA" id="ARBA00006854"/>
    </source>
</evidence>
<accession>A0AAD4J8A2</accession>
<protein>
    <submittedName>
        <fullName evidence="3">WAPL apart-like protein regulation of protein</fullName>
    </submittedName>
</protein>
<sequence>MIVRTYGRRSRGLTRSYSDVVSESPSQECSQDVYDFTFSSQDSAHCHWSDPYGFESSQEPRQLTILPSRTAADCGEKGGGLWKRKKVKVGGVDSEHYGLSSSQESKDYGVVEISDGERKSLKKIDYDPFEYDSSQELKEFSVLPRRRGVENGVSGFYENGSSWKSKSKDVDSNMCGLNTPLGLHELEISERRECRVSRDSWDFDGVSRKSKKNRDLLVTSTLMETQEFGEMMEHVDEVNFSLDGLKKGQQVNIRRGSLLSLLSICGTTQQRRLLRVHGLTKTIIDAVLGLNFDDSPSNLAAAALVFLLASDGQDDRLLDSPSCICFLIKLLKPHASSGAKEKGTTIGSKLLGVCRNAGFLQDSAKGTDSSFTAILLKVQDILVNCKEMKPRENAGNRMEEPKLSPKWISLLTMEKASLSTISIEDTSGTVRKMGGNFKEKLREFGGLNAVFEVARNCHSTMEEWLEKSPVFALNLKDNSGLDSLVVLLKCLKIMENTTFLSKDNQCHLLGMKGKFDSQRAPRSFTELILSVIKILSDVTLLRSSSSTFRDDKVGGTSEEDSHPGGCCNMAVSQKSLSASLCNQCLITWQPGTRSSQESSQVPVDPLLLKMRVESSSAVSCSGTSGNSDSVVLISSNSSESDVGFSKKLLTNTNLGVEDSQDPFAFDEDDFELSKWDLLSGTGRMQRSLAQDNWGIARENENFHHSALMFSQQESSNMEIPHSEDASCSSAGDEEMSNLLGDCLLTAVKVLMNLANDNPEGCQQITKHGGLEILSSLIAGHFPSFSLSMPQSVNVRGSSLSPKLSSRIDQQSNTDLTDQELDFLVAILGLLVNMVEKDGRNRSRLAAVTVALPRINALDKEDERDVISLLCSIFLANHGAGETAGEDKCLSWEDEDSMLQGAKEAEKMIVEAYAALLLAFLSTESRKIRRAIAECLPNQNLAVVVPVLERFVEFHLTMNMISAETHSTVLEVIESCRIP</sequence>
<dbReference type="SUPFAM" id="SSF48371">
    <property type="entry name" value="ARM repeat"/>
    <property type="match status" value="1"/>
</dbReference>
<dbReference type="InterPro" id="IPR016024">
    <property type="entry name" value="ARM-type_fold"/>
</dbReference>
<dbReference type="EMBL" id="SDAM02000113">
    <property type="protein sequence ID" value="KAH6829051.1"/>
    <property type="molecule type" value="Genomic_DNA"/>
</dbReference>
<dbReference type="AlphaFoldDB" id="A0AAD4J8A2"/>